<keyword evidence="3" id="KW-0862">Zinc</keyword>
<dbReference type="InterPro" id="IPR051639">
    <property type="entry name" value="BCD1"/>
</dbReference>
<keyword evidence="1" id="KW-0479">Metal-binding</keyword>
<dbReference type="Pfam" id="PF04438">
    <property type="entry name" value="zf-HIT"/>
    <property type="match status" value="1"/>
</dbReference>
<keyword evidence="7" id="KW-1185">Reference proteome</keyword>
<dbReference type="InParanoid" id="A0A1Y1UQ87"/>
<dbReference type="GeneID" id="33556417"/>
<dbReference type="STRING" id="4999.A0A1Y1UQ87"/>
<proteinExistence type="predicted"/>
<sequence>MPGKTAKDLKCQVCHESSAKYRCPGCPTRYCSVQCFKLHKLNACQADAKPDVDASKVEETLVKPDPDGILDVGGIATPNEEPPSVKARDGPLKPLTELLWPPEPDPSIFMDPLTREDPKPLRHEELLRIATSSSLRYLLSSTPLPRILKILDSLPTASARSSCLARLLGLDPISMAKPDNPILNQRDSPPPLEDLLRAAIGENKSETGSGAWADDEGWWLECKRGEGPRSDNERIWIGSEERRVMRLFASVVCREIDGDKADSSSMGKGHLEWEV</sequence>
<protein>
    <recommendedName>
        <fullName evidence="5">HIT-type domain-containing protein</fullName>
    </recommendedName>
</protein>
<keyword evidence="2 4" id="KW-0863">Zinc-finger</keyword>
<dbReference type="SUPFAM" id="SSF144232">
    <property type="entry name" value="HIT/MYND zinc finger-like"/>
    <property type="match status" value="1"/>
</dbReference>
<organism evidence="6 7">
    <name type="scientific">Kockovaella imperatae</name>
    <dbReference type="NCBI Taxonomy" id="4999"/>
    <lineage>
        <taxon>Eukaryota</taxon>
        <taxon>Fungi</taxon>
        <taxon>Dikarya</taxon>
        <taxon>Basidiomycota</taxon>
        <taxon>Agaricomycotina</taxon>
        <taxon>Tremellomycetes</taxon>
        <taxon>Tremellales</taxon>
        <taxon>Cuniculitremaceae</taxon>
        <taxon>Kockovaella</taxon>
    </lineage>
</organism>
<comment type="caution">
    <text evidence="6">The sequence shown here is derived from an EMBL/GenBank/DDBJ whole genome shotgun (WGS) entry which is preliminary data.</text>
</comment>
<name>A0A1Y1UQ87_9TREE</name>
<evidence type="ECO:0000256" key="2">
    <source>
        <dbReference type="ARBA" id="ARBA00022771"/>
    </source>
</evidence>
<dbReference type="GO" id="GO:0008270">
    <property type="term" value="F:zinc ion binding"/>
    <property type="evidence" value="ECO:0007669"/>
    <property type="project" value="UniProtKB-UniRule"/>
</dbReference>
<dbReference type="GO" id="GO:0005634">
    <property type="term" value="C:nucleus"/>
    <property type="evidence" value="ECO:0007669"/>
    <property type="project" value="TreeGrafter"/>
</dbReference>
<dbReference type="PANTHER" id="PTHR13483">
    <property type="entry name" value="BOX C_D SNORNA PROTEIN 1-RELATED"/>
    <property type="match status" value="1"/>
</dbReference>
<evidence type="ECO:0000259" key="5">
    <source>
        <dbReference type="PROSITE" id="PS51083"/>
    </source>
</evidence>
<accession>A0A1Y1UQ87</accession>
<dbReference type="AlphaFoldDB" id="A0A1Y1UQ87"/>
<dbReference type="CDD" id="cd23024">
    <property type="entry name" value="zf-HIT_ZNHIT2-3"/>
    <property type="match status" value="1"/>
</dbReference>
<dbReference type="PANTHER" id="PTHR13483:SF11">
    <property type="entry name" value="ZINC FINGER HIT DOMAIN-CONTAINING PROTEIN 3"/>
    <property type="match status" value="1"/>
</dbReference>
<dbReference type="RefSeq" id="XP_021873449.1">
    <property type="nucleotide sequence ID" value="XM_022014609.1"/>
</dbReference>
<evidence type="ECO:0000256" key="4">
    <source>
        <dbReference type="PROSITE-ProRule" id="PRU00453"/>
    </source>
</evidence>
<evidence type="ECO:0000313" key="6">
    <source>
        <dbReference type="EMBL" id="ORX39664.1"/>
    </source>
</evidence>
<evidence type="ECO:0000256" key="1">
    <source>
        <dbReference type="ARBA" id="ARBA00022723"/>
    </source>
</evidence>
<evidence type="ECO:0000256" key="3">
    <source>
        <dbReference type="ARBA" id="ARBA00022833"/>
    </source>
</evidence>
<reference evidence="6 7" key="1">
    <citation type="submission" date="2017-03" db="EMBL/GenBank/DDBJ databases">
        <title>Widespread Adenine N6-methylation of Active Genes in Fungi.</title>
        <authorList>
            <consortium name="DOE Joint Genome Institute"/>
            <person name="Mondo S.J."/>
            <person name="Dannebaum R.O."/>
            <person name="Kuo R.C."/>
            <person name="Louie K.B."/>
            <person name="Bewick A.J."/>
            <person name="Labutti K."/>
            <person name="Haridas S."/>
            <person name="Kuo A."/>
            <person name="Salamov A."/>
            <person name="Ahrendt S.R."/>
            <person name="Lau R."/>
            <person name="Bowen B.P."/>
            <person name="Lipzen A."/>
            <person name="Sullivan W."/>
            <person name="Andreopoulos W.B."/>
            <person name="Clum A."/>
            <person name="Lindquist E."/>
            <person name="Daum C."/>
            <person name="Northen T.R."/>
            <person name="Ramamoorthy G."/>
            <person name="Schmitz R.J."/>
            <person name="Gryganskyi A."/>
            <person name="Culley D."/>
            <person name="Magnuson J."/>
            <person name="James T.Y."/>
            <person name="O'Malley M.A."/>
            <person name="Stajich J.E."/>
            <person name="Spatafora J.W."/>
            <person name="Visel A."/>
            <person name="Grigoriev I.V."/>
        </authorList>
    </citation>
    <scope>NUCLEOTIDE SEQUENCE [LARGE SCALE GENOMIC DNA]</scope>
    <source>
        <strain evidence="6 7">NRRL Y-17943</strain>
    </source>
</reference>
<evidence type="ECO:0000313" key="7">
    <source>
        <dbReference type="Proteomes" id="UP000193218"/>
    </source>
</evidence>
<dbReference type="EMBL" id="NBSH01000002">
    <property type="protein sequence ID" value="ORX39664.1"/>
    <property type="molecule type" value="Genomic_DNA"/>
</dbReference>
<dbReference type="GO" id="GO:0000492">
    <property type="term" value="P:box C/D snoRNP assembly"/>
    <property type="evidence" value="ECO:0007669"/>
    <property type="project" value="TreeGrafter"/>
</dbReference>
<dbReference type="Gene3D" id="3.30.60.190">
    <property type="match status" value="1"/>
</dbReference>
<dbReference type="InterPro" id="IPR007529">
    <property type="entry name" value="Znf_HIT"/>
</dbReference>
<gene>
    <name evidence="6" type="ORF">BD324DRAFT_614531</name>
</gene>
<dbReference type="GO" id="GO:0000463">
    <property type="term" value="P:maturation of LSU-rRNA from tricistronic rRNA transcript (SSU-rRNA, 5.8S rRNA, LSU-rRNA)"/>
    <property type="evidence" value="ECO:0007669"/>
    <property type="project" value="TreeGrafter"/>
</dbReference>
<dbReference type="OrthoDB" id="18412at2759"/>
<dbReference type="GO" id="GO:0048254">
    <property type="term" value="P:snoRNA localization"/>
    <property type="evidence" value="ECO:0007669"/>
    <property type="project" value="TreeGrafter"/>
</dbReference>
<dbReference type="PROSITE" id="PS51083">
    <property type="entry name" value="ZF_HIT"/>
    <property type="match status" value="1"/>
</dbReference>
<dbReference type="Proteomes" id="UP000193218">
    <property type="component" value="Unassembled WGS sequence"/>
</dbReference>
<feature type="domain" description="HIT-type" evidence="5">
    <location>
        <begin position="11"/>
        <end position="44"/>
    </location>
</feature>
<dbReference type="GO" id="GO:0070761">
    <property type="term" value="C:pre-snoRNP complex"/>
    <property type="evidence" value="ECO:0007669"/>
    <property type="project" value="TreeGrafter"/>
</dbReference>